<dbReference type="InterPro" id="IPR054542">
    <property type="entry name" value="Cys_met_metab_PP"/>
</dbReference>
<comment type="similarity">
    <text evidence="2 6">Belongs to the trans-sulfuration enzymes family.</text>
</comment>
<dbReference type="Pfam" id="PF01053">
    <property type="entry name" value="Cys_Met_Meta_PP"/>
    <property type="match status" value="1"/>
</dbReference>
<dbReference type="PANTHER" id="PTHR43797:SF2">
    <property type="entry name" value="HOMOCYSTEINE_CYSTEINE SYNTHASE"/>
    <property type="match status" value="1"/>
</dbReference>
<accession>A0A319DLV1</accession>
<dbReference type="GO" id="GO:0030170">
    <property type="term" value="F:pyridoxal phosphate binding"/>
    <property type="evidence" value="ECO:0007669"/>
    <property type="project" value="InterPro"/>
</dbReference>
<dbReference type="SUPFAM" id="SSF53383">
    <property type="entry name" value="PLP-dependent transferases"/>
    <property type="match status" value="1"/>
</dbReference>
<dbReference type="InterPro" id="IPR006235">
    <property type="entry name" value="OAc-hSer/O-AcSer_sulfhydrylase"/>
</dbReference>
<dbReference type="PIRSF" id="PIRSF001434">
    <property type="entry name" value="CGS"/>
    <property type="match status" value="1"/>
</dbReference>
<dbReference type="EMBL" id="KZ825812">
    <property type="protein sequence ID" value="PYH98359.1"/>
    <property type="molecule type" value="Genomic_DNA"/>
</dbReference>
<evidence type="ECO:0000313" key="8">
    <source>
        <dbReference type="Proteomes" id="UP000247810"/>
    </source>
</evidence>
<dbReference type="VEuPathDB" id="FungiDB:BO71DRAFT_395309"/>
<reference evidence="7 8" key="1">
    <citation type="submission" date="2018-02" db="EMBL/GenBank/DDBJ databases">
        <title>The genomes of Aspergillus section Nigri reveals drivers in fungal speciation.</title>
        <authorList>
            <consortium name="DOE Joint Genome Institute"/>
            <person name="Vesth T.C."/>
            <person name="Nybo J."/>
            <person name="Theobald S."/>
            <person name="Brandl J."/>
            <person name="Frisvad J.C."/>
            <person name="Nielsen K.F."/>
            <person name="Lyhne E.K."/>
            <person name="Kogle M.E."/>
            <person name="Kuo A."/>
            <person name="Riley R."/>
            <person name="Clum A."/>
            <person name="Nolan M."/>
            <person name="Lipzen A."/>
            <person name="Salamov A."/>
            <person name="Henrissat B."/>
            <person name="Wiebenga A."/>
            <person name="De vries R.P."/>
            <person name="Grigoriev I.V."/>
            <person name="Mortensen U.H."/>
            <person name="Andersen M.R."/>
            <person name="Baker S.E."/>
        </authorList>
    </citation>
    <scope>NUCLEOTIDE SEQUENCE [LARGE SCALE GENOMIC DNA]</scope>
    <source>
        <strain evidence="7 8">CBS 707.79</strain>
    </source>
</reference>
<dbReference type="GO" id="GO:0006535">
    <property type="term" value="P:cysteine biosynthetic process from serine"/>
    <property type="evidence" value="ECO:0007669"/>
    <property type="project" value="TreeGrafter"/>
</dbReference>
<comment type="cofactor">
    <cofactor evidence="1 6">
        <name>pyridoxal 5'-phosphate</name>
        <dbReference type="ChEBI" id="CHEBI:597326"/>
    </cofactor>
</comment>
<dbReference type="InterPro" id="IPR000277">
    <property type="entry name" value="Cys/Met-Metab_PyrdxlP-dep_enz"/>
</dbReference>
<keyword evidence="3" id="KW-0808">Transferase</keyword>
<dbReference type="NCBIfam" id="TIGR01326">
    <property type="entry name" value="OAH_OAS_sulfhy"/>
    <property type="match status" value="1"/>
</dbReference>
<dbReference type="Proteomes" id="UP000247810">
    <property type="component" value="Unassembled WGS sequence"/>
</dbReference>
<evidence type="ECO:0000256" key="4">
    <source>
        <dbReference type="ARBA" id="ARBA00022898"/>
    </source>
</evidence>
<organism evidence="7 8">
    <name type="scientific">Aspergillus ellipticus CBS 707.79</name>
    <dbReference type="NCBI Taxonomy" id="1448320"/>
    <lineage>
        <taxon>Eukaryota</taxon>
        <taxon>Fungi</taxon>
        <taxon>Dikarya</taxon>
        <taxon>Ascomycota</taxon>
        <taxon>Pezizomycotina</taxon>
        <taxon>Eurotiomycetes</taxon>
        <taxon>Eurotiomycetidae</taxon>
        <taxon>Eurotiales</taxon>
        <taxon>Aspergillaceae</taxon>
        <taxon>Aspergillus</taxon>
        <taxon>Aspergillus subgen. Circumdati</taxon>
    </lineage>
</organism>
<dbReference type="GO" id="GO:0005737">
    <property type="term" value="C:cytoplasm"/>
    <property type="evidence" value="ECO:0007669"/>
    <property type="project" value="TreeGrafter"/>
</dbReference>
<evidence type="ECO:0000256" key="5">
    <source>
        <dbReference type="PIRSR" id="PIRSR001434-2"/>
    </source>
</evidence>
<sequence>MPESTQPHFETLQLHAGHEPDSATNSRAVPIYATTSYAFNDSAHGARLFGLKEFGNIYSRIMNPTVDVFEKRVAALEGGVAAVAASSGQAAQFMAISALAHAGDNIVSTSNLYGGTYNQFKVLFPRLGINTKFVQGDKPEDIAAAIDDRTKAVYVETIGNPRYNVPDLEAIANVVHDKGVPLVVDNTFGAGGYFCRPIDHGADIVVHSATKWIGGHGTTIAGVVVDSGKFDWGQNAARFPQFVEPSEGYHGLKFWETFGSVAFAIRVRVEILRDFGSALNPFAAQQLLLGLETLSLRAERHASNAITLANWLQQNENVSWVSYPGLEDHPSYNTAKRYLKRGFGGVLSFGVKGGASRGSQVVDGFKLISNLANVGDSKTLAIHPWSTTHEQLTEQERLDSGVTEDAIRISVGTEHIDDIIFDFDQSFKAISTW</sequence>
<dbReference type="PROSITE" id="PS00868">
    <property type="entry name" value="CYS_MET_METAB_PP"/>
    <property type="match status" value="1"/>
</dbReference>
<evidence type="ECO:0000256" key="1">
    <source>
        <dbReference type="ARBA" id="ARBA00001933"/>
    </source>
</evidence>
<dbReference type="GO" id="GO:0003961">
    <property type="term" value="F:O-acetylhomoserine aminocarboxypropyltransferase activity"/>
    <property type="evidence" value="ECO:0007669"/>
    <property type="project" value="TreeGrafter"/>
</dbReference>
<dbReference type="CDD" id="cd00614">
    <property type="entry name" value="CGS_like"/>
    <property type="match status" value="1"/>
</dbReference>
<dbReference type="Gene3D" id="3.90.1150.10">
    <property type="entry name" value="Aspartate Aminotransferase, domain 1"/>
    <property type="match status" value="1"/>
</dbReference>
<evidence type="ECO:0000256" key="3">
    <source>
        <dbReference type="ARBA" id="ARBA00022679"/>
    </source>
</evidence>
<protein>
    <submittedName>
        <fullName evidence="7">Homocysteine synthase CysD</fullName>
    </submittedName>
</protein>
<keyword evidence="4 5" id="KW-0663">Pyridoxal phosphate</keyword>
<keyword evidence="8" id="KW-1185">Reference proteome</keyword>
<evidence type="ECO:0000256" key="2">
    <source>
        <dbReference type="ARBA" id="ARBA00009077"/>
    </source>
</evidence>
<dbReference type="InterPro" id="IPR015424">
    <property type="entry name" value="PyrdxlP-dep_Trfase"/>
</dbReference>
<dbReference type="GO" id="GO:0071269">
    <property type="term" value="P:L-homocysteine biosynthetic process"/>
    <property type="evidence" value="ECO:0007669"/>
    <property type="project" value="TreeGrafter"/>
</dbReference>
<dbReference type="GO" id="GO:0019346">
    <property type="term" value="P:transsulfuration"/>
    <property type="evidence" value="ECO:0007669"/>
    <property type="project" value="InterPro"/>
</dbReference>
<dbReference type="FunFam" id="3.40.640.10:FF:000035">
    <property type="entry name" value="O-succinylhomoserine sulfhydrylase"/>
    <property type="match status" value="1"/>
</dbReference>
<dbReference type="InterPro" id="IPR015421">
    <property type="entry name" value="PyrdxlP-dep_Trfase_major"/>
</dbReference>
<dbReference type="OrthoDB" id="3512640at2759"/>
<gene>
    <name evidence="7" type="ORF">BO71DRAFT_395309</name>
</gene>
<proteinExistence type="inferred from homology"/>
<evidence type="ECO:0000256" key="6">
    <source>
        <dbReference type="RuleBase" id="RU362118"/>
    </source>
</evidence>
<dbReference type="STRING" id="1448320.A0A319DLV1"/>
<evidence type="ECO:0000313" key="7">
    <source>
        <dbReference type="EMBL" id="PYH98359.1"/>
    </source>
</evidence>
<dbReference type="InterPro" id="IPR015422">
    <property type="entry name" value="PyrdxlP-dep_Trfase_small"/>
</dbReference>
<dbReference type="PANTHER" id="PTHR43797">
    <property type="entry name" value="HOMOCYSTEINE/CYSTEINE SYNTHASE"/>
    <property type="match status" value="1"/>
</dbReference>
<dbReference type="Gene3D" id="3.40.640.10">
    <property type="entry name" value="Type I PLP-dependent aspartate aminotransferase-like (Major domain)"/>
    <property type="match status" value="1"/>
</dbReference>
<feature type="modified residue" description="N6-(pyridoxal phosphate)lysine" evidence="5">
    <location>
        <position position="211"/>
    </location>
</feature>
<dbReference type="GO" id="GO:0004124">
    <property type="term" value="F:cysteine synthase activity"/>
    <property type="evidence" value="ECO:0007669"/>
    <property type="project" value="TreeGrafter"/>
</dbReference>
<name>A0A319DLV1_9EURO</name>
<dbReference type="AlphaFoldDB" id="A0A319DLV1"/>